<feature type="non-terminal residue" evidence="1">
    <location>
        <position position="1"/>
    </location>
</feature>
<dbReference type="EMBL" id="CAJVQB010001867">
    <property type="protein sequence ID" value="CAG8553765.1"/>
    <property type="molecule type" value="Genomic_DNA"/>
</dbReference>
<proteinExistence type="predicted"/>
<comment type="caution">
    <text evidence="1">The sequence shown here is derived from an EMBL/GenBank/DDBJ whole genome shotgun (WGS) entry which is preliminary data.</text>
</comment>
<accession>A0ABN7UE56</accession>
<evidence type="ECO:0000313" key="2">
    <source>
        <dbReference type="Proteomes" id="UP000789901"/>
    </source>
</evidence>
<gene>
    <name evidence="1" type="ORF">GMARGA_LOCUS4682</name>
</gene>
<name>A0ABN7UE56_GIGMA</name>
<reference evidence="1 2" key="1">
    <citation type="submission" date="2021-06" db="EMBL/GenBank/DDBJ databases">
        <authorList>
            <person name="Kallberg Y."/>
            <person name="Tangrot J."/>
            <person name="Rosling A."/>
        </authorList>
    </citation>
    <scope>NUCLEOTIDE SEQUENCE [LARGE SCALE GENOMIC DNA]</scope>
    <source>
        <strain evidence="1 2">120-4 pot B 10/14</strain>
    </source>
</reference>
<evidence type="ECO:0000313" key="1">
    <source>
        <dbReference type="EMBL" id="CAG8553765.1"/>
    </source>
</evidence>
<keyword evidence="2" id="KW-1185">Reference proteome</keyword>
<protein>
    <submittedName>
        <fullName evidence="1">19141_t:CDS:1</fullName>
    </submittedName>
</protein>
<organism evidence="1 2">
    <name type="scientific">Gigaspora margarita</name>
    <dbReference type="NCBI Taxonomy" id="4874"/>
    <lineage>
        <taxon>Eukaryota</taxon>
        <taxon>Fungi</taxon>
        <taxon>Fungi incertae sedis</taxon>
        <taxon>Mucoromycota</taxon>
        <taxon>Glomeromycotina</taxon>
        <taxon>Glomeromycetes</taxon>
        <taxon>Diversisporales</taxon>
        <taxon>Gigasporaceae</taxon>
        <taxon>Gigaspora</taxon>
    </lineage>
</organism>
<sequence length="100" mass="11575">SERPSAREIQEILNIWITNNYFDKIFKEADINKLETRSKSLTKICTNTMSVYQLVNHSNSSKLKNLIDIPKVNLDKFSSIALQKSDCILFDSNFIEMNCI</sequence>
<dbReference type="Proteomes" id="UP000789901">
    <property type="component" value="Unassembled WGS sequence"/>
</dbReference>